<dbReference type="GO" id="GO:0005525">
    <property type="term" value="F:GTP binding"/>
    <property type="evidence" value="ECO:0007669"/>
    <property type="project" value="UniProtKB-KW"/>
</dbReference>
<dbReference type="NCBIfam" id="TIGR00231">
    <property type="entry name" value="small_GTP"/>
    <property type="match status" value="1"/>
</dbReference>
<evidence type="ECO:0000259" key="5">
    <source>
        <dbReference type="PROSITE" id="PS51722"/>
    </source>
</evidence>
<dbReference type="Gene3D" id="3.40.50.300">
    <property type="entry name" value="P-loop containing nucleotide triphosphate hydrolases"/>
    <property type="match status" value="1"/>
</dbReference>
<sequence length="658" mass="73149">MEYSKILNIGILAHVDAGKTTLTEHLLYHAGAIRSIGSVDKGSAVTDNLTLEKKRGISIKAATTSFVWKNTKVNLIDTPGHVDFSSEVARTLCVVDAVVLVVSAVEGVQAHTLTIVDALHKLNIPTLIFINKIDRQGADTEIVLKQIKSELQFKTVAIYTSHDEGLPSAHINPVFNNSTVNKEGIIEELIETDENLLTQYLNGVHLSDEVYLKTITKNTSKAIISPVFTGIAKNNIGVEELLNGIIQFIEPNKISDTKETSAYVYKLEHHKIHGAMAHVKVFSGELSSKSAIYNHTQDLETKINQSKTFYQTKHIDTNIKSGDIGIVTGVLGTKAGDILGTSKGIPKLPQLNIPVLSVQVIAINDKDYNALAQALQIIDKEDPSLQFKWHKPEKELILLLMGDMQIEVLTHLLQERFNIDVRFTEPQIVYKETISKAAEGYIRYWMPKPCWAIMTFLIEPAPLNSGVTYQSIVSKNDVHNKYQNEIARTIPKALEQGLLGWEVTDVKITLIKGEDHNVHSRPGDFNLATPMGIMKGLQNGGTHLLEPLLRFEIKTNEELLGKLISELTNRRASIETPMFQQDLVSLTGTIPVATSLDLSIKLNAICSGRLRLRMVFHEYTVCPEGEGKSKEFKGVNPLDEAQWILHRRGAYKADERVI</sequence>
<evidence type="ECO:0000256" key="1">
    <source>
        <dbReference type="ARBA" id="ARBA00013902"/>
    </source>
</evidence>
<dbReference type="Pfam" id="PF00679">
    <property type="entry name" value="EFG_C"/>
    <property type="match status" value="1"/>
</dbReference>
<dbReference type="Gene3D" id="3.30.70.240">
    <property type="match status" value="1"/>
</dbReference>
<dbReference type="Pfam" id="PF03764">
    <property type="entry name" value="EFG_IV"/>
    <property type="match status" value="1"/>
</dbReference>
<dbReference type="RefSeq" id="WP_182124955.1">
    <property type="nucleotide sequence ID" value="NZ_JACGLS010000003.1"/>
</dbReference>
<keyword evidence="7" id="KW-1185">Reference proteome</keyword>
<evidence type="ECO:0000256" key="4">
    <source>
        <dbReference type="ARBA" id="ARBA00023134"/>
    </source>
</evidence>
<reference evidence="6 7" key="1">
    <citation type="submission" date="2020-07" db="EMBL/GenBank/DDBJ databases">
        <title>Bacterium isolated from marine sediment.</title>
        <authorList>
            <person name="Shang D."/>
            <person name="Du Z.-J."/>
        </authorList>
    </citation>
    <scope>NUCLEOTIDE SEQUENCE [LARGE SCALE GENOMIC DNA]</scope>
    <source>
        <strain evidence="6 7">S7007</strain>
    </source>
</reference>
<feature type="domain" description="Tr-type G" evidence="5">
    <location>
        <begin position="4"/>
        <end position="253"/>
    </location>
</feature>
<dbReference type="AlphaFoldDB" id="A0A839AS30"/>
<evidence type="ECO:0000256" key="3">
    <source>
        <dbReference type="ARBA" id="ARBA00022917"/>
    </source>
</evidence>
<dbReference type="Gene3D" id="3.30.230.10">
    <property type="match status" value="1"/>
</dbReference>
<dbReference type="EMBL" id="JACGLS010000003">
    <property type="protein sequence ID" value="MBA6156451.1"/>
    <property type="molecule type" value="Genomic_DNA"/>
</dbReference>
<dbReference type="InterPro" id="IPR009000">
    <property type="entry name" value="Transl_B-barrel_sf"/>
</dbReference>
<dbReference type="SUPFAM" id="SSF50447">
    <property type="entry name" value="Translation proteins"/>
    <property type="match status" value="1"/>
</dbReference>
<dbReference type="Gene3D" id="3.30.70.870">
    <property type="entry name" value="Elongation Factor G (Translational Gtpase), domain 3"/>
    <property type="match status" value="1"/>
</dbReference>
<dbReference type="SMART" id="SM00889">
    <property type="entry name" value="EFG_IV"/>
    <property type="match status" value="1"/>
</dbReference>
<dbReference type="InterPro" id="IPR031157">
    <property type="entry name" value="G_TR_CS"/>
</dbReference>
<keyword evidence="4" id="KW-0342">GTP-binding</keyword>
<organism evidence="6 7">
    <name type="scientific">Tenacibaculum pelagium</name>
    <dbReference type="NCBI Taxonomy" id="2759527"/>
    <lineage>
        <taxon>Bacteria</taxon>
        <taxon>Pseudomonadati</taxon>
        <taxon>Bacteroidota</taxon>
        <taxon>Flavobacteriia</taxon>
        <taxon>Flavobacteriales</taxon>
        <taxon>Flavobacteriaceae</taxon>
        <taxon>Tenacibaculum</taxon>
    </lineage>
</organism>
<dbReference type="Pfam" id="PF14492">
    <property type="entry name" value="EFG_III"/>
    <property type="match status" value="1"/>
</dbReference>
<dbReference type="PRINTS" id="PR00315">
    <property type="entry name" value="ELONGATNFCT"/>
</dbReference>
<protein>
    <recommendedName>
        <fullName evidence="1">Tetracycline resistance protein TetQ</fullName>
    </recommendedName>
</protein>
<accession>A0A839AS30</accession>
<dbReference type="InterPro" id="IPR027417">
    <property type="entry name" value="P-loop_NTPase"/>
</dbReference>
<dbReference type="SUPFAM" id="SSF54211">
    <property type="entry name" value="Ribosomal protein S5 domain 2-like"/>
    <property type="match status" value="1"/>
</dbReference>
<dbReference type="SUPFAM" id="SSF52540">
    <property type="entry name" value="P-loop containing nucleoside triphosphate hydrolases"/>
    <property type="match status" value="1"/>
</dbReference>
<comment type="caution">
    <text evidence="6">The sequence shown here is derived from an EMBL/GenBank/DDBJ whole genome shotgun (WGS) entry which is preliminary data.</text>
</comment>
<evidence type="ECO:0000256" key="2">
    <source>
        <dbReference type="ARBA" id="ARBA00022741"/>
    </source>
</evidence>
<dbReference type="SUPFAM" id="SSF54980">
    <property type="entry name" value="EF-G C-terminal domain-like"/>
    <property type="match status" value="2"/>
</dbReference>
<dbReference type="InterPro" id="IPR035647">
    <property type="entry name" value="EFG_III/V"/>
</dbReference>
<dbReference type="PANTHER" id="PTHR43261">
    <property type="entry name" value="TRANSLATION ELONGATION FACTOR G-RELATED"/>
    <property type="match status" value="1"/>
</dbReference>
<keyword evidence="3" id="KW-0648">Protein biosynthesis</keyword>
<dbReference type="InterPro" id="IPR020568">
    <property type="entry name" value="Ribosomal_Su5_D2-typ_SF"/>
</dbReference>
<dbReference type="InterPro" id="IPR005517">
    <property type="entry name" value="Transl_elong_EFG/EF2_IV"/>
</dbReference>
<evidence type="ECO:0000313" key="6">
    <source>
        <dbReference type="EMBL" id="MBA6156451.1"/>
    </source>
</evidence>
<dbReference type="InterPro" id="IPR000640">
    <property type="entry name" value="EFG_V-like"/>
</dbReference>
<evidence type="ECO:0000313" key="7">
    <source>
        <dbReference type="Proteomes" id="UP000563906"/>
    </source>
</evidence>
<dbReference type="GO" id="GO:0032790">
    <property type="term" value="P:ribosome disassembly"/>
    <property type="evidence" value="ECO:0007669"/>
    <property type="project" value="TreeGrafter"/>
</dbReference>
<proteinExistence type="predicted"/>
<keyword evidence="2" id="KW-0547">Nucleotide-binding</keyword>
<dbReference type="GO" id="GO:0006412">
    <property type="term" value="P:translation"/>
    <property type="evidence" value="ECO:0007669"/>
    <property type="project" value="UniProtKB-KW"/>
</dbReference>
<gene>
    <name evidence="6" type="ORF">H3Z83_08000</name>
</gene>
<dbReference type="InterPro" id="IPR014721">
    <property type="entry name" value="Ribsml_uS5_D2-typ_fold_subgr"/>
</dbReference>
<dbReference type="PROSITE" id="PS51722">
    <property type="entry name" value="G_TR_2"/>
    <property type="match status" value="1"/>
</dbReference>
<dbReference type="InterPro" id="IPR000795">
    <property type="entry name" value="T_Tr_GTP-bd_dom"/>
</dbReference>
<dbReference type="InterPro" id="IPR041095">
    <property type="entry name" value="EFG_II"/>
</dbReference>
<dbReference type="InterPro" id="IPR005225">
    <property type="entry name" value="Small_GTP-bd"/>
</dbReference>
<name>A0A839AS30_9FLAO</name>
<dbReference type="PROSITE" id="PS00301">
    <property type="entry name" value="G_TR_1"/>
    <property type="match status" value="1"/>
</dbReference>
<dbReference type="Gene3D" id="2.40.30.10">
    <property type="entry name" value="Translation factors"/>
    <property type="match status" value="1"/>
</dbReference>
<dbReference type="PANTHER" id="PTHR43261:SF1">
    <property type="entry name" value="RIBOSOME-RELEASING FACTOR 2, MITOCHONDRIAL"/>
    <property type="match status" value="1"/>
</dbReference>
<dbReference type="SMART" id="SM00838">
    <property type="entry name" value="EFG_C"/>
    <property type="match status" value="1"/>
</dbReference>
<dbReference type="Proteomes" id="UP000563906">
    <property type="component" value="Unassembled WGS sequence"/>
</dbReference>
<dbReference type="PRINTS" id="PR01037">
    <property type="entry name" value="TCRTETOQM"/>
</dbReference>
<dbReference type="Pfam" id="PF00009">
    <property type="entry name" value="GTP_EFTU"/>
    <property type="match status" value="1"/>
</dbReference>
<dbReference type="GO" id="GO:0003924">
    <property type="term" value="F:GTPase activity"/>
    <property type="evidence" value="ECO:0007669"/>
    <property type="project" value="InterPro"/>
</dbReference>